<feature type="region of interest" description="Disordered" evidence="1">
    <location>
        <begin position="284"/>
        <end position="303"/>
    </location>
</feature>
<evidence type="ECO:0000259" key="3">
    <source>
        <dbReference type="Pfam" id="PF11495"/>
    </source>
</evidence>
<dbReference type="Gene3D" id="1.10.10.10">
    <property type="entry name" value="Winged helix-like DNA-binding domain superfamily/Winged helix DNA-binding domain"/>
    <property type="match status" value="1"/>
</dbReference>
<evidence type="ECO:0000259" key="2">
    <source>
        <dbReference type="Pfam" id="PF01978"/>
    </source>
</evidence>
<dbReference type="AlphaFoldDB" id="A0A4R3LT68"/>
<dbReference type="InterPro" id="IPR036390">
    <property type="entry name" value="WH_DNA-bd_sf"/>
</dbReference>
<protein>
    <submittedName>
        <fullName evidence="4">Transcriptional regulator TrmB</fullName>
    </submittedName>
</protein>
<sequence length="303" mass="34076">MINDLQALGFTVYEAKIYLETLQAAGVPKTAYEIAKMSGVPRTNTYSALDVLTRKGAVLPVTENPTSYVAASAKVVFEKVATQTNKLCERLVARLESLEPKVENQYVWILRGEENIDIEIQKLLKSPKESIWIKASDTVLRKHAAALKKAAQKKGMKVVIILFGTDKAEFEYNDNCRVYIHENDGTRMGKADNLFTIVVDHNEMITVNADGEFIGARTQSPPVVTMALSLIRHDYYMAEIFQKFGNEITEEFGQYLMKLRLNAYTADQVNSFYENTGLKPRVGSLTESYGRGRSRNGRGQIRD</sequence>
<dbReference type="InterPro" id="IPR051797">
    <property type="entry name" value="TrmB-like"/>
</dbReference>
<evidence type="ECO:0000313" key="5">
    <source>
        <dbReference type="Proteomes" id="UP000295525"/>
    </source>
</evidence>
<feature type="domain" description="Transcription regulator TrmB N-terminal" evidence="2">
    <location>
        <begin position="5"/>
        <end position="73"/>
    </location>
</feature>
<name>A0A4R3LT68_9BURK</name>
<dbReference type="EMBL" id="SMAJ01000014">
    <property type="protein sequence ID" value="TCT03730.1"/>
    <property type="molecule type" value="Genomic_DNA"/>
</dbReference>
<dbReference type="InterPro" id="IPR021586">
    <property type="entry name" value="Tscrpt_reg_TrmB_C"/>
</dbReference>
<dbReference type="CDD" id="cd09124">
    <property type="entry name" value="PLDc_like_TrmB_middle"/>
    <property type="match status" value="1"/>
</dbReference>
<dbReference type="InterPro" id="IPR036388">
    <property type="entry name" value="WH-like_DNA-bd_sf"/>
</dbReference>
<reference evidence="4 5" key="1">
    <citation type="submission" date="2019-03" db="EMBL/GenBank/DDBJ databases">
        <title>Genomic Encyclopedia of Type Strains, Phase IV (KMG-IV): sequencing the most valuable type-strain genomes for metagenomic binning, comparative biology and taxonomic classification.</title>
        <authorList>
            <person name="Goeker M."/>
        </authorList>
    </citation>
    <scope>NUCLEOTIDE SEQUENCE [LARGE SCALE GENOMIC DNA]</scope>
    <source>
        <strain evidence="4 5">DSM 24591</strain>
    </source>
</reference>
<proteinExistence type="predicted"/>
<accession>A0A4R3LT68</accession>
<organism evidence="4 5">
    <name type="scientific">Paralcaligenes ureilyticus</name>
    <dbReference type="NCBI Taxonomy" id="627131"/>
    <lineage>
        <taxon>Bacteria</taxon>
        <taxon>Pseudomonadati</taxon>
        <taxon>Pseudomonadota</taxon>
        <taxon>Betaproteobacteria</taxon>
        <taxon>Burkholderiales</taxon>
        <taxon>Alcaligenaceae</taxon>
        <taxon>Paralcaligenes</taxon>
    </lineage>
</organism>
<dbReference type="Proteomes" id="UP000295525">
    <property type="component" value="Unassembled WGS sequence"/>
</dbReference>
<feature type="domain" description="Transcription regulator TrmB C-terminal" evidence="3">
    <location>
        <begin position="106"/>
        <end position="201"/>
    </location>
</feature>
<evidence type="ECO:0000256" key="1">
    <source>
        <dbReference type="SAM" id="MobiDB-lite"/>
    </source>
</evidence>
<evidence type="ECO:0000313" key="4">
    <source>
        <dbReference type="EMBL" id="TCT03730.1"/>
    </source>
</evidence>
<dbReference type="PANTHER" id="PTHR34293:SF1">
    <property type="entry name" value="HTH-TYPE TRANSCRIPTIONAL REGULATOR TRMBL2"/>
    <property type="match status" value="1"/>
</dbReference>
<dbReference type="PANTHER" id="PTHR34293">
    <property type="entry name" value="HTH-TYPE TRANSCRIPTIONAL REGULATOR TRMBL2"/>
    <property type="match status" value="1"/>
</dbReference>
<gene>
    <name evidence="4" type="ORF">EDC26_11436</name>
</gene>
<comment type="caution">
    <text evidence="4">The sequence shown here is derived from an EMBL/GenBank/DDBJ whole genome shotgun (WGS) entry which is preliminary data.</text>
</comment>
<dbReference type="Pfam" id="PF01978">
    <property type="entry name" value="TrmB"/>
    <property type="match status" value="1"/>
</dbReference>
<dbReference type="Pfam" id="PF11495">
    <property type="entry name" value="Regulator_TrmB"/>
    <property type="match status" value="1"/>
</dbReference>
<dbReference type="InterPro" id="IPR002831">
    <property type="entry name" value="Tscrpt_reg_TrmB_N"/>
</dbReference>
<keyword evidence="5" id="KW-1185">Reference proteome</keyword>
<dbReference type="SUPFAM" id="SSF46785">
    <property type="entry name" value="Winged helix' DNA-binding domain"/>
    <property type="match status" value="1"/>
</dbReference>